<dbReference type="Pfam" id="PF02397">
    <property type="entry name" value="Bac_transf"/>
    <property type="match status" value="1"/>
</dbReference>
<keyword evidence="2" id="KW-0472">Membrane</keyword>
<dbReference type="EMBL" id="FOXU01000006">
    <property type="protein sequence ID" value="SFQ62423.1"/>
    <property type="molecule type" value="Genomic_DNA"/>
</dbReference>
<keyword evidence="2" id="KW-1133">Transmembrane helix</keyword>
<sequence length="214" mass="24946">MEHTFSEQDTPFFYRRFGKRIFDVLASSMLLVLLFPAIICLTIILFIFTGSPVFYKQTRAGLHNRSFIIWKFRTMHTEDIESSFHQYEWKDEVPQNFSFTTPPTLIITKPGKFYRKYSLDEIPQLWNVLKGDMSLIGPRPEIIEITNHYSPTQKKRLLVKPGITGYAQVNGRSAITHGEKVKHDLYYVKHCSLLLDLKILIRTIFIVVTGKGAW</sequence>
<accession>A0A1I6A1F6</accession>
<proteinExistence type="inferred from homology"/>
<dbReference type="RefSeq" id="WP_245762726.1">
    <property type="nucleotide sequence ID" value="NZ_FOXU01000006.1"/>
</dbReference>
<evidence type="ECO:0000313" key="5">
    <source>
        <dbReference type="Proteomes" id="UP000198734"/>
    </source>
</evidence>
<feature type="transmembrane region" description="Helical" evidence="2">
    <location>
        <begin position="21"/>
        <end position="48"/>
    </location>
</feature>
<gene>
    <name evidence="4" type="ORF">SAMN05421670_3053</name>
</gene>
<evidence type="ECO:0000256" key="2">
    <source>
        <dbReference type="SAM" id="Phobius"/>
    </source>
</evidence>
<dbReference type="GO" id="GO:0016780">
    <property type="term" value="F:phosphotransferase activity, for other substituted phosphate groups"/>
    <property type="evidence" value="ECO:0007669"/>
    <property type="project" value="TreeGrafter"/>
</dbReference>
<dbReference type="Proteomes" id="UP000198734">
    <property type="component" value="Unassembled WGS sequence"/>
</dbReference>
<organism evidence="4 5">
    <name type="scientific">Psychrobacillus psychrotolerans</name>
    <dbReference type="NCBI Taxonomy" id="126156"/>
    <lineage>
        <taxon>Bacteria</taxon>
        <taxon>Bacillati</taxon>
        <taxon>Bacillota</taxon>
        <taxon>Bacilli</taxon>
        <taxon>Bacillales</taxon>
        <taxon>Bacillaceae</taxon>
        <taxon>Psychrobacillus</taxon>
    </lineage>
</organism>
<dbReference type="PANTHER" id="PTHR30576:SF0">
    <property type="entry name" value="UNDECAPRENYL-PHOSPHATE N-ACETYLGALACTOSAMINYL 1-PHOSPHATE TRANSFERASE-RELATED"/>
    <property type="match status" value="1"/>
</dbReference>
<evidence type="ECO:0000259" key="3">
    <source>
        <dbReference type="Pfam" id="PF02397"/>
    </source>
</evidence>
<keyword evidence="5" id="KW-1185">Reference proteome</keyword>
<keyword evidence="2" id="KW-0812">Transmembrane</keyword>
<dbReference type="InterPro" id="IPR003362">
    <property type="entry name" value="Bact_transf"/>
</dbReference>
<evidence type="ECO:0000313" key="4">
    <source>
        <dbReference type="EMBL" id="SFQ62423.1"/>
    </source>
</evidence>
<dbReference type="PANTHER" id="PTHR30576">
    <property type="entry name" value="COLANIC BIOSYNTHESIS UDP-GLUCOSE LIPID CARRIER TRANSFERASE"/>
    <property type="match status" value="1"/>
</dbReference>
<keyword evidence="4" id="KW-0808">Transferase</keyword>
<dbReference type="AlphaFoldDB" id="A0A1I6A1F6"/>
<dbReference type="STRING" id="126156.SAMN05421670_3053"/>
<feature type="domain" description="Bacterial sugar transferase" evidence="3">
    <location>
        <begin position="19"/>
        <end position="208"/>
    </location>
</feature>
<evidence type="ECO:0000256" key="1">
    <source>
        <dbReference type="ARBA" id="ARBA00006464"/>
    </source>
</evidence>
<protein>
    <submittedName>
        <fullName evidence="4">Sugar transferase involved in LPS biosynthesis (Colanic, teichoic acid)</fullName>
    </submittedName>
</protein>
<reference evidence="5" key="1">
    <citation type="submission" date="2016-10" db="EMBL/GenBank/DDBJ databases">
        <authorList>
            <person name="Varghese N."/>
            <person name="Submissions S."/>
        </authorList>
    </citation>
    <scope>NUCLEOTIDE SEQUENCE [LARGE SCALE GENOMIC DNA]</scope>
    <source>
        <strain evidence="5">DSM 11706</strain>
    </source>
</reference>
<comment type="similarity">
    <text evidence="1">Belongs to the bacterial sugar transferase family.</text>
</comment>
<name>A0A1I6A1F6_9BACI</name>